<evidence type="ECO:0000256" key="3">
    <source>
        <dbReference type="ARBA" id="ARBA00022679"/>
    </source>
</evidence>
<dbReference type="SUPFAM" id="SSF53335">
    <property type="entry name" value="S-adenosyl-L-methionine-dependent methyltransferases"/>
    <property type="match status" value="1"/>
</dbReference>
<evidence type="ECO:0000256" key="1">
    <source>
        <dbReference type="ARBA" id="ARBA00009725"/>
    </source>
</evidence>
<dbReference type="PANTHER" id="PTHR22809:SF5">
    <property type="entry name" value="TRNA N(3)-METHYLCYTIDINE METHYLTRANSFERASE METTL6"/>
    <property type="match status" value="1"/>
</dbReference>
<dbReference type="OrthoDB" id="417697at2759"/>
<dbReference type="GO" id="GO:0008173">
    <property type="term" value="F:RNA methyltransferase activity"/>
    <property type="evidence" value="ECO:0007669"/>
    <property type="project" value="UniProtKB-ARBA"/>
</dbReference>
<accession>A0A1R1PQL9</accession>
<evidence type="ECO:0000256" key="2">
    <source>
        <dbReference type="ARBA" id="ARBA00022603"/>
    </source>
</evidence>
<dbReference type="GO" id="GO:0008757">
    <property type="term" value="F:S-adenosylmethionine-dependent methyltransferase activity"/>
    <property type="evidence" value="ECO:0007669"/>
    <property type="project" value="UniProtKB-ARBA"/>
</dbReference>
<dbReference type="EMBL" id="LSSK01000467">
    <property type="protein sequence ID" value="OMH83254.1"/>
    <property type="molecule type" value="Genomic_DNA"/>
</dbReference>
<dbReference type="Proteomes" id="UP000188320">
    <property type="component" value="Unassembled WGS sequence"/>
</dbReference>
<dbReference type="PANTHER" id="PTHR22809">
    <property type="entry name" value="METHYLTRANSFERASE-RELATED"/>
    <property type="match status" value="1"/>
</dbReference>
<dbReference type="AlphaFoldDB" id="A0A1R1PQL9"/>
<dbReference type="GO" id="GO:0032259">
    <property type="term" value="P:methylation"/>
    <property type="evidence" value="ECO:0007669"/>
    <property type="project" value="UniProtKB-KW"/>
</dbReference>
<organism evidence="4 5">
    <name type="scientific">Zancudomyces culisetae</name>
    <name type="common">Gut fungus</name>
    <name type="synonym">Smittium culisetae</name>
    <dbReference type="NCBI Taxonomy" id="1213189"/>
    <lineage>
        <taxon>Eukaryota</taxon>
        <taxon>Fungi</taxon>
        <taxon>Fungi incertae sedis</taxon>
        <taxon>Zoopagomycota</taxon>
        <taxon>Kickxellomycotina</taxon>
        <taxon>Harpellomycetes</taxon>
        <taxon>Harpellales</taxon>
        <taxon>Legeriomycetaceae</taxon>
        <taxon>Zancudomyces</taxon>
    </lineage>
</organism>
<keyword evidence="3 4" id="KW-0808">Transferase</keyword>
<reference evidence="5" key="1">
    <citation type="submission" date="2017-01" db="EMBL/GenBank/DDBJ databases">
        <authorList>
            <person name="Wang Y."/>
            <person name="White M."/>
            <person name="Kvist S."/>
            <person name="Moncalvo J.-M."/>
        </authorList>
    </citation>
    <scope>NUCLEOTIDE SEQUENCE [LARGE SCALE GENOMIC DNA]</scope>
    <source>
        <strain evidence="5">COL-18-3</strain>
    </source>
</reference>
<keyword evidence="2 4" id="KW-0489">Methyltransferase</keyword>
<evidence type="ECO:0000313" key="5">
    <source>
        <dbReference type="Proteomes" id="UP000188320"/>
    </source>
</evidence>
<proteinExistence type="inferred from homology"/>
<comment type="caution">
    <text evidence="4">The sequence shown here is derived from an EMBL/GenBank/DDBJ whole genome shotgun (WGS) entry which is preliminary data.</text>
</comment>
<sequence>MSKEQIAAREAHAKEVLQKDTVVVPEFWVNKYKTEAKRNWDLFYKRNTTNFYKDRHWTDREFEELRAEESENFNPGEEEHKSYTEERCKAFVCDITKDDLLDNIPPQSIDIISLIFVFSALAPEKMQFAVENLLKVSLNGASTVSCGLGQKSTHKIEARI</sequence>
<gene>
    <name evidence="4" type="ORF">AX774_g3246</name>
</gene>
<dbReference type="InterPro" id="IPR029063">
    <property type="entry name" value="SAM-dependent_MTases_sf"/>
</dbReference>
<name>A0A1R1PQL9_ZANCU</name>
<keyword evidence="5" id="KW-1185">Reference proteome</keyword>
<dbReference type="InterPro" id="IPR026113">
    <property type="entry name" value="METTL2/6/8-like"/>
</dbReference>
<dbReference type="Gene3D" id="3.40.50.150">
    <property type="entry name" value="Vaccinia Virus protein VP39"/>
    <property type="match status" value="1"/>
</dbReference>
<comment type="similarity">
    <text evidence="1">Belongs to the methyltransferase superfamily. METL family.</text>
</comment>
<protein>
    <submittedName>
        <fullName evidence="4">Methyltransferase-like protein 6</fullName>
    </submittedName>
</protein>
<evidence type="ECO:0000313" key="4">
    <source>
        <dbReference type="EMBL" id="OMH83254.1"/>
    </source>
</evidence>